<name>A0A1W0W8M4_HYPEX</name>
<evidence type="ECO:0000313" key="2">
    <source>
        <dbReference type="Proteomes" id="UP000192578"/>
    </source>
</evidence>
<organism evidence="1 2">
    <name type="scientific">Hypsibius exemplaris</name>
    <name type="common">Freshwater tardigrade</name>
    <dbReference type="NCBI Taxonomy" id="2072580"/>
    <lineage>
        <taxon>Eukaryota</taxon>
        <taxon>Metazoa</taxon>
        <taxon>Ecdysozoa</taxon>
        <taxon>Tardigrada</taxon>
        <taxon>Eutardigrada</taxon>
        <taxon>Parachela</taxon>
        <taxon>Hypsibioidea</taxon>
        <taxon>Hypsibiidae</taxon>
        <taxon>Hypsibius</taxon>
    </lineage>
</organism>
<keyword evidence="2" id="KW-1185">Reference proteome</keyword>
<dbReference type="EMBL" id="MTYJ01000168">
    <property type="protein sequence ID" value="OQV11555.1"/>
    <property type="molecule type" value="Genomic_DNA"/>
</dbReference>
<gene>
    <name evidence="1" type="ORF">BV898_14131</name>
</gene>
<proteinExistence type="predicted"/>
<protein>
    <submittedName>
        <fullName evidence="1">Uncharacterized protein</fullName>
    </submittedName>
</protein>
<sequence>MEPIPFAAACSRSAAAEQNSSASHGVRKSLQRVADVKRKNAITKVGAAITRSKTVALASRKRISMRVGGPTVGRVTFVPPPYPLPTGKIQLPALYFMNCEF</sequence>
<evidence type="ECO:0000313" key="1">
    <source>
        <dbReference type="EMBL" id="OQV11555.1"/>
    </source>
</evidence>
<accession>A0A1W0W8M4</accession>
<dbReference type="Proteomes" id="UP000192578">
    <property type="component" value="Unassembled WGS sequence"/>
</dbReference>
<reference evidence="2" key="1">
    <citation type="submission" date="2017-01" db="EMBL/GenBank/DDBJ databases">
        <title>Comparative genomics of anhydrobiosis in the tardigrade Hypsibius dujardini.</title>
        <authorList>
            <person name="Yoshida Y."/>
            <person name="Koutsovoulos G."/>
            <person name="Laetsch D."/>
            <person name="Stevens L."/>
            <person name="Kumar S."/>
            <person name="Horikawa D."/>
            <person name="Ishino K."/>
            <person name="Komine S."/>
            <person name="Tomita M."/>
            <person name="Blaxter M."/>
            <person name="Arakawa K."/>
        </authorList>
    </citation>
    <scope>NUCLEOTIDE SEQUENCE [LARGE SCALE GENOMIC DNA]</scope>
    <source>
        <strain evidence="2">Z151</strain>
    </source>
</reference>
<comment type="caution">
    <text evidence="1">The sequence shown here is derived from an EMBL/GenBank/DDBJ whole genome shotgun (WGS) entry which is preliminary data.</text>
</comment>
<dbReference type="AlphaFoldDB" id="A0A1W0W8M4"/>